<evidence type="ECO:0000256" key="5">
    <source>
        <dbReference type="PROSITE-ProRule" id="PRU10141"/>
    </source>
</evidence>
<proteinExistence type="predicted"/>
<evidence type="ECO:0000256" key="1">
    <source>
        <dbReference type="ARBA" id="ARBA00022679"/>
    </source>
</evidence>
<feature type="compositionally biased region" description="Pro residues" evidence="6">
    <location>
        <begin position="359"/>
        <end position="381"/>
    </location>
</feature>
<dbReference type="InterPro" id="IPR011009">
    <property type="entry name" value="Kinase-like_dom_sf"/>
</dbReference>
<sequence length="817" mass="85039">MAGATRGTTSVEIGGYRLIALLGAGGMGRVQLARSASGRPVAVKTVHAHLAAEPEFRERFRRETAAARAVTGPYTAAVLDADPDAEQPWLVTEFCAGPVLTAAVAAHGALSAADLAALGASLAEALAAVHAAGLVHRDLKPSNVVVTRDGPKVLDFGIAKSATDDSLTATDEAIGSPGFIAPEQLARAADDARPGPPADVFALGALLALAATGRAPFGADGAARVLYRTLHEPPDLDGLPDPALHAFLTRCLTRAPEDRPTVGEVLEWCGARTRGGPWWEQGAVAELIRRHEDDVARLLRQGRGEAGDGPDASAPEASVPDASAPDTDTSSTSGSGSGPTGTTAPAPDTAPHADGVPPTNAPHPTAPPPTEAPPTTPLPPPEDGRPTRRRLLLWGGGALAAAAGTTGVVVAARDGGREGGARDGSRERRQGAVARGRVLWSRDVGDLRSGSGLLRRGDDLYLLGTSSLTCVEARSNTVRWVYSEEQLQSADRHRDTVYVLQDDLFEPELHALDAATGRKVWTSPHPRLNPKRRITTPTGLDADSSALEGNQGQFLLAGDVVCLLTYAPYDTMWARRGAWGRHWRAYGYDARTREPLWFHEGAAAGVIGVDQAGGRIAVAASANPGSPSADDYARRDPLVVLRAADGKVERTVRGGARYPRAHPGAKGTACYMSRTAIRAVDLATGRVRWTRRVESASAVTALPVRGMVVAATSEGLSGYAAASSGGPRWTRADVDQLTAADGSLLTADGLVFVSGPEPGTTGEAGWGLHALDARTGRTVWAVRSDAIASVEAASATPDIVHLYADETVVAITPPDRP</sequence>
<dbReference type="PROSITE" id="PS00108">
    <property type="entry name" value="PROTEIN_KINASE_ST"/>
    <property type="match status" value="1"/>
</dbReference>
<dbReference type="RefSeq" id="WP_189175683.1">
    <property type="nucleotide sequence ID" value="NZ_BMNG01000011.1"/>
</dbReference>
<keyword evidence="4 5" id="KW-0067">ATP-binding</keyword>
<dbReference type="InterPro" id="IPR008271">
    <property type="entry name" value="Ser/Thr_kinase_AS"/>
</dbReference>
<dbReference type="SUPFAM" id="SSF56112">
    <property type="entry name" value="Protein kinase-like (PK-like)"/>
    <property type="match status" value="1"/>
</dbReference>
<dbReference type="Pfam" id="PF00069">
    <property type="entry name" value="Pkinase"/>
    <property type="match status" value="1"/>
</dbReference>
<evidence type="ECO:0000256" key="3">
    <source>
        <dbReference type="ARBA" id="ARBA00022777"/>
    </source>
</evidence>
<dbReference type="InterPro" id="IPR002372">
    <property type="entry name" value="PQQ_rpt_dom"/>
</dbReference>
<evidence type="ECO:0000313" key="9">
    <source>
        <dbReference type="Proteomes" id="UP000656881"/>
    </source>
</evidence>
<dbReference type="PROSITE" id="PS00107">
    <property type="entry name" value="PROTEIN_KINASE_ATP"/>
    <property type="match status" value="1"/>
</dbReference>
<dbReference type="InterPro" id="IPR000719">
    <property type="entry name" value="Prot_kinase_dom"/>
</dbReference>
<keyword evidence="3" id="KW-0418">Kinase</keyword>
<feature type="binding site" evidence="5">
    <location>
        <position position="44"/>
    </location>
    <ligand>
        <name>ATP</name>
        <dbReference type="ChEBI" id="CHEBI:30616"/>
    </ligand>
</feature>
<feature type="domain" description="Protein kinase" evidence="7">
    <location>
        <begin position="16"/>
        <end position="279"/>
    </location>
</feature>
<dbReference type="PROSITE" id="PS50011">
    <property type="entry name" value="PROTEIN_KINASE_DOM"/>
    <property type="match status" value="1"/>
</dbReference>
<dbReference type="SMART" id="SM00220">
    <property type="entry name" value="S_TKc"/>
    <property type="match status" value="1"/>
</dbReference>
<dbReference type="Gene3D" id="1.10.510.10">
    <property type="entry name" value="Transferase(Phosphotransferase) domain 1"/>
    <property type="match status" value="1"/>
</dbReference>
<dbReference type="InterPro" id="IPR017441">
    <property type="entry name" value="Protein_kinase_ATP_BS"/>
</dbReference>
<feature type="compositionally biased region" description="Low complexity" evidence="6">
    <location>
        <begin position="320"/>
        <end position="358"/>
    </location>
</feature>
<evidence type="ECO:0000313" key="8">
    <source>
        <dbReference type="EMBL" id="GGO50003.1"/>
    </source>
</evidence>
<evidence type="ECO:0000256" key="4">
    <source>
        <dbReference type="ARBA" id="ARBA00022840"/>
    </source>
</evidence>
<dbReference type="CDD" id="cd14014">
    <property type="entry name" value="STKc_PknB_like"/>
    <property type="match status" value="1"/>
</dbReference>
<dbReference type="InterPro" id="IPR018391">
    <property type="entry name" value="PQQ_b-propeller_rpt"/>
</dbReference>
<gene>
    <name evidence="8" type="ORF">GCM10012286_49280</name>
</gene>
<accession>A0ABQ2MDX0</accession>
<dbReference type="PANTHER" id="PTHR43289:SF34">
    <property type="entry name" value="SERINE_THREONINE-PROTEIN KINASE YBDM-RELATED"/>
    <property type="match status" value="1"/>
</dbReference>
<evidence type="ECO:0000259" key="7">
    <source>
        <dbReference type="PROSITE" id="PS50011"/>
    </source>
</evidence>
<name>A0ABQ2MDX0_9ACTN</name>
<dbReference type="PANTHER" id="PTHR43289">
    <property type="entry name" value="MITOGEN-ACTIVATED PROTEIN KINASE KINASE KINASE 20-RELATED"/>
    <property type="match status" value="1"/>
</dbReference>
<dbReference type="InterPro" id="IPR015943">
    <property type="entry name" value="WD40/YVTN_repeat-like_dom_sf"/>
</dbReference>
<dbReference type="Gene3D" id="3.30.200.20">
    <property type="entry name" value="Phosphorylase Kinase, domain 1"/>
    <property type="match status" value="1"/>
</dbReference>
<protein>
    <recommendedName>
        <fullName evidence="7">Protein kinase domain-containing protein</fullName>
    </recommendedName>
</protein>
<feature type="region of interest" description="Disordered" evidence="6">
    <location>
        <begin position="302"/>
        <end position="388"/>
    </location>
</feature>
<dbReference type="Pfam" id="PF13360">
    <property type="entry name" value="PQQ_2"/>
    <property type="match status" value="2"/>
</dbReference>
<dbReference type="SUPFAM" id="SSF50998">
    <property type="entry name" value="Quinoprotein alcohol dehydrogenase-like"/>
    <property type="match status" value="1"/>
</dbReference>
<organism evidence="8 9">
    <name type="scientific">Streptomyces lasiicapitis</name>
    <dbReference type="NCBI Taxonomy" id="1923961"/>
    <lineage>
        <taxon>Bacteria</taxon>
        <taxon>Bacillati</taxon>
        <taxon>Actinomycetota</taxon>
        <taxon>Actinomycetes</taxon>
        <taxon>Kitasatosporales</taxon>
        <taxon>Streptomycetaceae</taxon>
        <taxon>Streptomyces</taxon>
    </lineage>
</organism>
<keyword evidence="2 5" id="KW-0547">Nucleotide-binding</keyword>
<evidence type="ECO:0000256" key="6">
    <source>
        <dbReference type="SAM" id="MobiDB-lite"/>
    </source>
</evidence>
<evidence type="ECO:0000256" key="2">
    <source>
        <dbReference type="ARBA" id="ARBA00022741"/>
    </source>
</evidence>
<dbReference type="Proteomes" id="UP000656881">
    <property type="component" value="Unassembled WGS sequence"/>
</dbReference>
<keyword evidence="9" id="KW-1185">Reference proteome</keyword>
<reference evidence="9" key="1">
    <citation type="journal article" date="2019" name="Int. J. Syst. Evol. Microbiol.">
        <title>The Global Catalogue of Microorganisms (GCM) 10K type strain sequencing project: providing services to taxonomists for standard genome sequencing and annotation.</title>
        <authorList>
            <consortium name="The Broad Institute Genomics Platform"/>
            <consortium name="The Broad Institute Genome Sequencing Center for Infectious Disease"/>
            <person name="Wu L."/>
            <person name="Ma J."/>
        </authorList>
    </citation>
    <scope>NUCLEOTIDE SEQUENCE [LARGE SCALE GENOMIC DNA]</scope>
    <source>
        <strain evidence="9">CGMCC 4.7349</strain>
    </source>
</reference>
<dbReference type="Gene3D" id="2.130.10.10">
    <property type="entry name" value="YVTN repeat-like/Quinoprotein amine dehydrogenase"/>
    <property type="match status" value="1"/>
</dbReference>
<dbReference type="Gene3D" id="2.40.128.630">
    <property type="match status" value="1"/>
</dbReference>
<dbReference type="EMBL" id="BMNG01000011">
    <property type="protein sequence ID" value="GGO50003.1"/>
    <property type="molecule type" value="Genomic_DNA"/>
</dbReference>
<comment type="caution">
    <text evidence="8">The sequence shown here is derived from an EMBL/GenBank/DDBJ whole genome shotgun (WGS) entry which is preliminary data.</text>
</comment>
<dbReference type="InterPro" id="IPR011047">
    <property type="entry name" value="Quinoprotein_ADH-like_sf"/>
</dbReference>
<keyword evidence="1" id="KW-0808">Transferase</keyword>
<dbReference type="SMART" id="SM00564">
    <property type="entry name" value="PQQ"/>
    <property type="match status" value="3"/>
</dbReference>